<proteinExistence type="predicted"/>
<dbReference type="PANTHER" id="PTHR35271">
    <property type="entry name" value="ABC TRANSPORTER, SUBSTRATE-BINDING LIPOPROTEIN-RELATED"/>
    <property type="match status" value="1"/>
</dbReference>
<dbReference type="Proteomes" id="UP000092741">
    <property type="component" value="Chromosome 1"/>
</dbReference>
<dbReference type="SUPFAM" id="SSF53822">
    <property type="entry name" value="Periplasmic binding protein-like I"/>
    <property type="match status" value="1"/>
</dbReference>
<keyword evidence="2" id="KW-1185">Reference proteome</keyword>
<name>A0AAN0Y1B1_VIBNA</name>
<dbReference type="InterPro" id="IPR007487">
    <property type="entry name" value="ABC_transpt-TYRBP-like"/>
</dbReference>
<dbReference type="RefSeq" id="WP_020333652.1">
    <property type="nucleotide sequence ID" value="NZ_ATFJ01000011.1"/>
</dbReference>
<dbReference type="EMBL" id="CP016345">
    <property type="protein sequence ID" value="ANQ11778.1"/>
    <property type="molecule type" value="Genomic_DNA"/>
</dbReference>
<dbReference type="Pfam" id="PF04392">
    <property type="entry name" value="ABC_sub_bind"/>
    <property type="match status" value="1"/>
</dbReference>
<evidence type="ECO:0008006" key="3">
    <source>
        <dbReference type="Google" id="ProtNLM"/>
    </source>
</evidence>
<dbReference type="CDD" id="cd06325">
    <property type="entry name" value="PBP1_ABC_unchar_transporter"/>
    <property type="match status" value="1"/>
</dbReference>
<evidence type="ECO:0000313" key="1">
    <source>
        <dbReference type="EMBL" id="ANQ11778.1"/>
    </source>
</evidence>
<dbReference type="Gene3D" id="3.40.50.2300">
    <property type="match status" value="2"/>
</dbReference>
<reference evidence="1 2" key="1">
    <citation type="submission" date="2016-07" db="EMBL/GenBank/DDBJ databases">
        <title>Developing Vibrio natriegens as a novel, fast-growing host for biotechnology.</title>
        <authorList>
            <person name="Weinstock M.T."/>
            <person name="Hesek E.D."/>
            <person name="Wilson C.M."/>
            <person name="Gibson D.G."/>
        </authorList>
    </citation>
    <scope>NUCLEOTIDE SEQUENCE [LARGE SCALE GENOMIC DNA]</scope>
    <source>
        <strain evidence="1 2">ATCC 14048</strain>
    </source>
</reference>
<sequence length="339" mass="38180">MARYHLHLLILVIISAYFPLSAQEKTANDEDNKLIYMVLWRGCEEACTSFIASLKSNDLKTKIIQRDAKGDKSQFPKWVKEARELNADLIVTWGTSATLGMAGRINKEKKQDFITKIPLVFMIVSDPIGSGIIKSFAQTGRDNITGTRNRPDDIVYINAIRSYLPRFNKLGMLYNSNEPNSELKVKQIKDLAKSMNFVVIALPLALDMDGNPRKNDIAVKMEKLKSQEVDFIYMGSSSFLRSHQDLFTQSAMNRGIPVLSPYHNTVTDSHALLSVAARYKDIGQLAANQALLILKEGKKPGDIPVRSVSHYSYLINMKVARRLSIYPSVEILQFAHLID</sequence>
<accession>A0AAN0Y1B1</accession>
<organism evidence="1 2">
    <name type="scientific">Vibrio natriegens NBRC 15636 = ATCC 14048 = DSM 759</name>
    <dbReference type="NCBI Taxonomy" id="1219067"/>
    <lineage>
        <taxon>Bacteria</taxon>
        <taxon>Pseudomonadati</taxon>
        <taxon>Pseudomonadota</taxon>
        <taxon>Gammaproteobacteria</taxon>
        <taxon>Vibrionales</taxon>
        <taxon>Vibrionaceae</taxon>
        <taxon>Vibrio</taxon>
    </lineage>
</organism>
<dbReference type="AlphaFoldDB" id="A0AAN0Y1B1"/>
<dbReference type="GeneID" id="70913218"/>
<evidence type="ECO:0000313" key="2">
    <source>
        <dbReference type="Proteomes" id="UP000092741"/>
    </source>
</evidence>
<protein>
    <recommendedName>
        <fullName evidence="3">ABC transporter substrate-binding protein</fullName>
    </recommendedName>
</protein>
<dbReference type="PANTHER" id="PTHR35271:SF1">
    <property type="entry name" value="ABC TRANSPORTER, SUBSTRATE-BINDING LIPOPROTEIN"/>
    <property type="match status" value="1"/>
</dbReference>
<gene>
    <name evidence="1" type="ORF">BA890_02920</name>
</gene>
<dbReference type="InterPro" id="IPR028082">
    <property type="entry name" value="Peripla_BP_I"/>
</dbReference>